<evidence type="ECO:0000256" key="1">
    <source>
        <dbReference type="SAM" id="MobiDB-lite"/>
    </source>
</evidence>
<dbReference type="InterPro" id="IPR029062">
    <property type="entry name" value="Class_I_gatase-like"/>
</dbReference>
<feature type="region of interest" description="Disordered" evidence="1">
    <location>
        <begin position="347"/>
        <end position="368"/>
    </location>
</feature>
<dbReference type="PANTHER" id="PTHR12969">
    <property type="entry name" value="NGD5/OSM-6/IFT52"/>
    <property type="match status" value="1"/>
</dbReference>
<dbReference type="Gene3D" id="3.40.50.880">
    <property type="match status" value="1"/>
</dbReference>
<dbReference type="RefSeq" id="WP_123807081.1">
    <property type="nucleotide sequence ID" value="NZ_RKRK01000002.1"/>
</dbReference>
<organism evidence="2 3">
    <name type="scientific">Abyssicoccus albus</name>
    <dbReference type="NCBI Taxonomy" id="1817405"/>
    <lineage>
        <taxon>Bacteria</taxon>
        <taxon>Bacillati</taxon>
        <taxon>Bacillota</taxon>
        <taxon>Bacilli</taxon>
        <taxon>Bacillales</taxon>
        <taxon>Abyssicoccaceae</taxon>
    </lineage>
</organism>
<dbReference type="AlphaFoldDB" id="A0A3N5BHY4"/>
<evidence type="ECO:0000313" key="3">
    <source>
        <dbReference type="Proteomes" id="UP000277108"/>
    </source>
</evidence>
<dbReference type="PROSITE" id="PS51257">
    <property type="entry name" value="PROKAR_LIPOPROTEIN"/>
    <property type="match status" value="1"/>
</dbReference>
<evidence type="ECO:0000313" key="2">
    <source>
        <dbReference type="EMBL" id="RPF57424.1"/>
    </source>
</evidence>
<gene>
    <name evidence="2" type="ORF">EDD62_0042</name>
</gene>
<feature type="compositionally biased region" description="Low complexity" evidence="1">
    <location>
        <begin position="393"/>
        <end position="408"/>
    </location>
</feature>
<feature type="region of interest" description="Disordered" evidence="1">
    <location>
        <begin position="393"/>
        <end position="425"/>
    </location>
</feature>
<dbReference type="OrthoDB" id="9801679at2"/>
<comment type="caution">
    <text evidence="2">The sequence shown here is derived from an EMBL/GenBank/DDBJ whole genome shotgun (WGS) entry which is preliminary data.</text>
</comment>
<dbReference type="PANTHER" id="PTHR12969:SF7">
    <property type="entry name" value="INTRAFLAGELLAR TRANSPORT PROTEIN 52 HOMOLOG"/>
    <property type="match status" value="1"/>
</dbReference>
<keyword evidence="3" id="KW-1185">Reference proteome</keyword>
<accession>A0A3N5BHY4</accession>
<dbReference type="EMBL" id="RKRK01000002">
    <property type="protein sequence ID" value="RPF57424.1"/>
    <property type="molecule type" value="Genomic_DNA"/>
</dbReference>
<feature type="compositionally biased region" description="Basic and acidic residues" evidence="1">
    <location>
        <begin position="358"/>
        <end position="367"/>
    </location>
</feature>
<dbReference type="SUPFAM" id="SSF52317">
    <property type="entry name" value="Class I glutamine amidotransferase-like"/>
    <property type="match status" value="1"/>
</dbReference>
<dbReference type="InterPro" id="IPR039975">
    <property type="entry name" value="IFT52"/>
</dbReference>
<evidence type="ECO:0008006" key="4">
    <source>
        <dbReference type="Google" id="ProtNLM"/>
    </source>
</evidence>
<proteinExistence type="predicted"/>
<sequence>MKFKYALFSIITIVVMMLFIGCSSKSSLYDKQSNDNAHEGDNLKKTILFDASHGQTSGEADWVIDGGFSEFGDALKSNGYHITQTDGMQQLNQNTLKEVDVLVMPEANIPLKISEQQAIIEFVKNGGGIFFISNHYNGDRNFNRFDSSEVMNGYRRGAMSNPTKGMSNKEKHAEAMQDVEGVDFLHEHFGVRFRYNSLDKVQSTQIVSPDQSFGITEGVEKIEMNAGSTIAITNPDIAKGIIYPPKLSKKDAWDHAVDQGVYNDGGRDEGAMMALSVVGKGKAFFAGDSSYFEDDSPKYKREDNGREKTTYPGFNEFSHKTIAINAIKWLLSEDEYESLPENIERDKITPLLEEEEPGQGKEYDREPWGSPVKGYDWFDPKTFKKGSYLSQINNNNAQNENNNQNSDNNHNKNETYKDNNEIDRKDKDQQFNNKKYEYTLNFPFHVNTHETFEIVVYVHEGRLDDQKMQLGIENQQGKVISKFLEGNESSEASYSKEQQYKVKDGYVTQKFKIKIDDSYKGRAQIKLKSNNKVIQENYLTIH</sequence>
<dbReference type="Proteomes" id="UP000277108">
    <property type="component" value="Unassembled WGS sequence"/>
</dbReference>
<reference evidence="2 3" key="1">
    <citation type="submission" date="2018-11" db="EMBL/GenBank/DDBJ databases">
        <title>Genomic Encyclopedia of Type Strains, Phase IV (KMG-IV): sequencing the most valuable type-strain genomes for metagenomic binning, comparative biology and taxonomic classification.</title>
        <authorList>
            <person name="Goeker M."/>
        </authorList>
    </citation>
    <scope>NUCLEOTIDE SEQUENCE [LARGE SCALE GENOMIC DNA]</scope>
    <source>
        <strain evidence="2 3">DSM 29158</strain>
    </source>
</reference>
<protein>
    <recommendedName>
        <fullName evidence="4">DNA-binding protein</fullName>
    </recommendedName>
</protein>
<name>A0A3N5BHY4_9BACL</name>
<feature type="compositionally biased region" description="Basic and acidic residues" evidence="1">
    <location>
        <begin position="409"/>
        <end position="425"/>
    </location>
</feature>